<accession>A0A845BAL2</accession>
<comment type="caution">
    <text evidence="2">The sequence shown here is derived from an EMBL/GenBank/DDBJ whole genome shotgun (WGS) entry which is preliminary data.</text>
</comment>
<feature type="domain" description="VOC" evidence="1">
    <location>
        <begin position="1"/>
        <end position="122"/>
    </location>
</feature>
<dbReference type="InterPro" id="IPR004360">
    <property type="entry name" value="Glyas_Fos-R_dOase_dom"/>
</dbReference>
<dbReference type="Proteomes" id="UP000460715">
    <property type="component" value="Unassembled WGS sequence"/>
</dbReference>
<keyword evidence="3" id="KW-1185">Reference proteome</keyword>
<dbReference type="PROSITE" id="PS51819">
    <property type="entry name" value="VOC"/>
    <property type="match status" value="1"/>
</dbReference>
<dbReference type="InterPro" id="IPR029068">
    <property type="entry name" value="Glyas_Bleomycin-R_OHBP_Dase"/>
</dbReference>
<dbReference type="PANTHER" id="PTHR35006">
    <property type="entry name" value="GLYOXALASE FAMILY PROTEIN (AFU_ORTHOLOGUE AFUA_5G14830)"/>
    <property type="match status" value="1"/>
</dbReference>
<dbReference type="InterPro" id="IPR037523">
    <property type="entry name" value="VOC_core"/>
</dbReference>
<sequence>MIHHVSLGTSDVGRARAFYDPVLAVVGFRLIRQDGEAVHYGTGEILFSLVVPVDGRPASPGNGVHVAFAAQDKAMVQAFHRAALAHGGSEDGAPGLRPEYNANYYAAFVRDPDGNKLEAVTHSSR</sequence>
<evidence type="ECO:0000313" key="2">
    <source>
        <dbReference type="EMBL" id="MXP63658.1"/>
    </source>
</evidence>
<dbReference type="PANTHER" id="PTHR35006:SF4">
    <property type="entry name" value="BLR7706 PROTEIN"/>
    <property type="match status" value="1"/>
</dbReference>
<dbReference type="OrthoDB" id="9807407at2"/>
<dbReference type="EMBL" id="SNVJ01000007">
    <property type="protein sequence ID" value="MXP63658.1"/>
    <property type="molecule type" value="Genomic_DNA"/>
</dbReference>
<proteinExistence type="predicted"/>
<gene>
    <name evidence="2" type="ORF">E0493_09890</name>
</gene>
<evidence type="ECO:0000313" key="3">
    <source>
        <dbReference type="Proteomes" id="UP000460715"/>
    </source>
</evidence>
<dbReference type="Pfam" id="PF00903">
    <property type="entry name" value="Glyoxalase"/>
    <property type="match status" value="1"/>
</dbReference>
<dbReference type="SUPFAM" id="SSF54593">
    <property type="entry name" value="Glyoxalase/Bleomycin resistance protein/Dihydroxybiphenyl dioxygenase"/>
    <property type="match status" value="1"/>
</dbReference>
<name>A0A845BAL2_9PROT</name>
<protein>
    <submittedName>
        <fullName evidence="2">VOC family protein</fullName>
    </submittedName>
</protein>
<dbReference type="Gene3D" id="3.10.180.10">
    <property type="entry name" value="2,3-Dihydroxybiphenyl 1,2-Dioxygenase, domain 1"/>
    <property type="match status" value="1"/>
</dbReference>
<reference evidence="2 3" key="1">
    <citation type="submission" date="2019-03" db="EMBL/GenBank/DDBJ databases">
        <title>Roseomonas sp. a novel Roseomonas species isolated from Sea whip Gorgonian.</title>
        <authorList>
            <person name="Li F."/>
            <person name="Pan X."/>
            <person name="Huang S."/>
            <person name="Li Z."/>
            <person name="Meng B."/>
        </authorList>
    </citation>
    <scope>NUCLEOTIDE SEQUENCE [LARGE SCALE GENOMIC DNA]</scope>
    <source>
        <strain evidence="2 3">M0104</strain>
    </source>
</reference>
<dbReference type="CDD" id="cd07262">
    <property type="entry name" value="VOC_like"/>
    <property type="match status" value="1"/>
</dbReference>
<evidence type="ECO:0000259" key="1">
    <source>
        <dbReference type="PROSITE" id="PS51819"/>
    </source>
</evidence>
<dbReference type="AlphaFoldDB" id="A0A845BAL2"/>
<organism evidence="2 3">
    <name type="scientific">Teichococcus coralli</name>
    <dbReference type="NCBI Taxonomy" id="2545983"/>
    <lineage>
        <taxon>Bacteria</taxon>
        <taxon>Pseudomonadati</taxon>
        <taxon>Pseudomonadota</taxon>
        <taxon>Alphaproteobacteria</taxon>
        <taxon>Acetobacterales</taxon>
        <taxon>Roseomonadaceae</taxon>
        <taxon>Roseomonas</taxon>
    </lineage>
</organism>
<dbReference type="RefSeq" id="WP_160936786.1">
    <property type="nucleotide sequence ID" value="NZ_SNVJ01000007.1"/>
</dbReference>